<dbReference type="AlphaFoldDB" id="A0A6J3LX81"/>
<dbReference type="RefSeq" id="XP_033457309.1">
    <property type="nucleotide sequence ID" value="XM_033607909.1"/>
</dbReference>
<name>A0A6J3LX81_9PEZI</name>
<dbReference type="GeneID" id="54365708"/>
<accession>A0A6J3LX81</accession>
<sequence>MADALLASTPARSGEIWTVGKMRLTSREALTSNKGVFDASTKARIHNGFWVGALTCKGRKIKAVDRWLYIPSALLPPEEDIAQDAADQVAVIVCELLSKCPETAVRPGVVLAQLLVSIAVQRYFENTRPISFYVDRDMTVFKQNFGFSIAWDVERGDRYFAKVLALDSELFLFTKNEAIKVWVPLGDIDLDVNIPTIPLSNLPDVEYGTRGPNINTLSPKDKLTHEKAIELCHYVQYAMYGAVGDRDYLQAQANSIAAVYCRGGNRTLGKSLKGIYDHRSVYAVTKKKERGRIDIEQSIPTEKDVGTISGDQGKRHKLLPAIQIIGYSRGRTSVVLEELVTALLDGNCNLLQAWEMACLKADSVNVTHDRSFITHCDHTDEERCCHLHVCQGCFTLPFCRDMQMHPLVLRVCLACVSKVLPVEIAGFSATGQPHSSTATAGYHGRLLIVLRAEESNLTKRRGIAKEQDDKWRNIDGWEDQFIDVRRFDVLPLATATRTSPFLASPDAATIFHVEDGKTSYHHSGNVVPTAAWANQASHTYLKGVLQVASDFLSKPVAEHHQLNVRMDHLFAIRQKFPWYRTARLDIKMSPEEFDSAREEWRNGVYRKPDEVVYYNIHFASLKQAKWDKKRMRELTDAILDFAPASEKWPNVEMPRGSDGAPFPWRRDHKPDDWSWEYLEGCMMYHYNLMWFWCNKDFITEETPTSLCFELIWQWRINAGRCAYLGIPLTLYSHHPSEFAIGHEHHGRAMRTAWPNADTITDMDYAESDYDQMRNELQTRCRDQTEWFVRPKDALPSLVFERSLPKALQVAKRFVTKLADDDMDDVREVHVNELEDDIGDTLDEDVGADRDDGDDE</sequence>
<proteinExistence type="predicted"/>
<evidence type="ECO:0000313" key="3">
    <source>
        <dbReference type="RefSeq" id="XP_033457309.1"/>
    </source>
</evidence>
<reference evidence="3" key="3">
    <citation type="submission" date="2025-08" db="UniProtKB">
        <authorList>
            <consortium name="RefSeq"/>
        </authorList>
    </citation>
    <scope>IDENTIFICATION</scope>
    <source>
        <strain evidence="3">CBS 342.82</strain>
    </source>
</reference>
<dbReference type="Proteomes" id="UP000504637">
    <property type="component" value="Unplaced"/>
</dbReference>
<keyword evidence="2" id="KW-1185">Reference proteome</keyword>
<feature type="region of interest" description="Disordered" evidence="1">
    <location>
        <begin position="833"/>
        <end position="855"/>
    </location>
</feature>
<reference evidence="3" key="1">
    <citation type="submission" date="2020-01" db="EMBL/GenBank/DDBJ databases">
        <authorList>
            <consortium name="DOE Joint Genome Institute"/>
            <person name="Haridas S."/>
            <person name="Albert R."/>
            <person name="Binder M."/>
            <person name="Bloem J."/>
            <person name="Labutti K."/>
            <person name="Salamov A."/>
            <person name="Andreopoulos B."/>
            <person name="Baker S.E."/>
            <person name="Barry K."/>
            <person name="Bills G."/>
            <person name="Bluhm B.H."/>
            <person name="Cannon C."/>
            <person name="Castanera R."/>
            <person name="Culley D.E."/>
            <person name="Daum C."/>
            <person name="Ezra D."/>
            <person name="Gonzalez J.B."/>
            <person name="Henrissat B."/>
            <person name="Kuo A."/>
            <person name="Liang C."/>
            <person name="Lipzen A."/>
            <person name="Lutzoni F."/>
            <person name="Magnuson J."/>
            <person name="Mondo S."/>
            <person name="Nolan M."/>
            <person name="Ohm R."/>
            <person name="Pangilinan J."/>
            <person name="Park H.-J."/>
            <person name="Ramirez L."/>
            <person name="Alfaro M."/>
            <person name="Sun H."/>
            <person name="Tritt A."/>
            <person name="Yoshinaga Y."/>
            <person name="Zwiers L.-H."/>
            <person name="Turgeon B.G."/>
            <person name="Goodwin S.B."/>
            <person name="Spatafora J.W."/>
            <person name="Crous P.W."/>
            <person name="Grigoriev I.V."/>
        </authorList>
    </citation>
    <scope>NUCLEOTIDE SEQUENCE</scope>
    <source>
        <strain evidence="3">CBS 342.82</strain>
    </source>
</reference>
<gene>
    <name evidence="3" type="ORF">K489DRAFT_412246</name>
</gene>
<protein>
    <submittedName>
        <fullName evidence="3">Uncharacterized protein</fullName>
    </submittedName>
</protein>
<reference evidence="3" key="2">
    <citation type="submission" date="2020-04" db="EMBL/GenBank/DDBJ databases">
        <authorList>
            <consortium name="NCBI Genome Project"/>
        </authorList>
    </citation>
    <scope>NUCLEOTIDE SEQUENCE</scope>
    <source>
        <strain evidence="3">CBS 342.82</strain>
    </source>
</reference>
<evidence type="ECO:0000313" key="2">
    <source>
        <dbReference type="Proteomes" id="UP000504637"/>
    </source>
</evidence>
<evidence type="ECO:0000256" key="1">
    <source>
        <dbReference type="SAM" id="MobiDB-lite"/>
    </source>
</evidence>
<organism evidence="3">
    <name type="scientific">Dissoconium aciculare CBS 342.82</name>
    <dbReference type="NCBI Taxonomy" id="1314786"/>
    <lineage>
        <taxon>Eukaryota</taxon>
        <taxon>Fungi</taxon>
        <taxon>Dikarya</taxon>
        <taxon>Ascomycota</taxon>
        <taxon>Pezizomycotina</taxon>
        <taxon>Dothideomycetes</taxon>
        <taxon>Dothideomycetidae</taxon>
        <taxon>Mycosphaerellales</taxon>
        <taxon>Dissoconiaceae</taxon>
        <taxon>Dissoconium</taxon>
    </lineage>
</organism>
<dbReference type="OrthoDB" id="3848087at2759"/>